<name>A0A2A9CT15_9ACTN</name>
<organism evidence="4 5">
    <name type="scientific">Propionicimonas paludicola</name>
    <dbReference type="NCBI Taxonomy" id="185243"/>
    <lineage>
        <taxon>Bacteria</taxon>
        <taxon>Bacillati</taxon>
        <taxon>Actinomycetota</taxon>
        <taxon>Actinomycetes</taxon>
        <taxon>Propionibacteriales</taxon>
        <taxon>Nocardioidaceae</taxon>
        <taxon>Propionicimonas</taxon>
    </lineage>
</organism>
<dbReference type="Pfam" id="PF00795">
    <property type="entry name" value="CN_hydrolase"/>
    <property type="match status" value="1"/>
</dbReference>
<dbReference type="PROSITE" id="PS50263">
    <property type="entry name" value="CN_HYDROLASE"/>
    <property type="match status" value="1"/>
</dbReference>
<evidence type="ECO:0000256" key="2">
    <source>
        <dbReference type="SAM" id="SignalP"/>
    </source>
</evidence>
<keyword evidence="4" id="KW-0378">Hydrolase</keyword>
<keyword evidence="2" id="KW-0732">Signal</keyword>
<accession>A0A2A9CT15</accession>
<evidence type="ECO:0000259" key="3">
    <source>
        <dbReference type="PROSITE" id="PS50263"/>
    </source>
</evidence>
<protein>
    <submittedName>
        <fullName evidence="4">Putative amidohydrolase</fullName>
    </submittedName>
</protein>
<feature type="chain" id="PRO_5013129097" evidence="2">
    <location>
        <begin position="18"/>
        <end position="263"/>
    </location>
</feature>
<dbReference type="InterPro" id="IPR003010">
    <property type="entry name" value="C-N_Hydrolase"/>
</dbReference>
<comment type="caution">
    <text evidence="4">The sequence shown here is derived from an EMBL/GenBank/DDBJ whole genome shotgun (WGS) entry which is preliminary data.</text>
</comment>
<keyword evidence="5" id="KW-1185">Reference proteome</keyword>
<dbReference type="SUPFAM" id="SSF56317">
    <property type="entry name" value="Carbon-nitrogen hydrolase"/>
    <property type="match status" value="1"/>
</dbReference>
<dbReference type="CDD" id="cd07197">
    <property type="entry name" value="nitrilase"/>
    <property type="match status" value="1"/>
</dbReference>
<sequence>MTTIALASLAFPTSPSAAVEAAEAAIREAAAAGAELVCFPECFVPGYRALGAPVPIMDAAWLHDAHQHLAEVAGRVGVAVVMGTERWEADRLRITALVINAAGTILGWQDKVQLDPSEDARYEPGESRRLFEVAGLLVGVSICHEGFRYPETVRWAARAGAQLVVHPHYSRADPGGWVPQGYAEPGNSFHEAAARCRAAENGIWYATVNCAEPNSPTTSAVIDPDGDVLAWQPHGQVGLLLAEIDLSRAQRLLPERLRPVVAG</sequence>
<dbReference type="RefSeq" id="WP_098460222.1">
    <property type="nucleotide sequence ID" value="NZ_PDJC01000001.1"/>
</dbReference>
<dbReference type="InterPro" id="IPR036526">
    <property type="entry name" value="C-N_Hydrolase_sf"/>
</dbReference>
<gene>
    <name evidence="4" type="ORF">ATK74_1262</name>
</gene>
<proteinExistence type="inferred from homology"/>
<dbReference type="PANTHER" id="PTHR23088">
    <property type="entry name" value="NITRILASE-RELATED"/>
    <property type="match status" value="1"/>
</dbReference>
<dbReference type="GO" id="GO:0016787">
    <property type="term" value="F:hydrolase activity"/>
    <property type="evidence" value="ECO:0007669"/>
    <property type="project" value="UniProtKB-KW"/>
</dbReference>
<dbReference type="PANTHER" id="PTHR23088:SF27">
    <property type="entry name" value="DEAMINATED GLUTATHIONE AMIDASE"/>
    <property type="match status" value="1"/>
</dbReference>
<dbReference type="EMBL" id="PDJC01000001">
    <property type="protein sequence ID" value="PFG16709.1"/>
    <property type="molecule type" value="Genomic_DNA"/>
</dbReference>
<dbReference type="AlphaFoldDB" id="A0A2A9CT15"/>
<dbReference type="OrthoDB" id="9811121at2"/>
<evidence type="ECO:0000313" key="4">
    <source>
        <dbReference type="EMBL" id="PFG16709.1"/>
    </source>
</evidence>
<evidence type="ECO:0000256" key="1">
    <source>
        <dbReference type="ARBA" id="ARBA00010613"/>
    </source>
</evidence>
<feature type="domain" description="CN hydrolase" evidence="3">
    <location>
        <begin position="2"/>
        <end position="246"/>
    </location>
</feature>
<dbReference type="Gene3D" id="3.60.110.10">
    <property type="entry name" value="Carbon-nitrogen hydrolase"/>
    <property type="match status" value="1"/>
</dbReference>
<feature type="signal peptide" evidence="2">
    <location>
        <begin position="1"/>
        <end position="17"/>
    </location>
</feature>
<dbReference type="Proteomes" id="UP000226079">
    <property type="component" value="Unassembled WGS sequence"/>
</dbReference>
<evidence type="ECO:0000313" key="5">
    <source>
        <dbReference type="Proteomes" id="UP000226079"/>
    </source>
</evidence>
<reference evidence="4 5" key="1">
    <citation type="submission" date="2017-10" db="EMBL/GenBank/DDBJ databases">
        <title>Sequencing the genomes of 1000 actinobacteria strains.</title>
        <authorList>
            <person name="Klenk H.-P."/>
        </authorList>
    </citation>
    <scope>NUCLEOTIDE SEQUENCE [LARGE SCALE GENOMIC DNA]</scope>
    <source>
        <strain evidence="4 5">DSM 15597</strain>
    </source>
</reference>
<comment type="similarity">
    <text evidence="1">Belongs to the carbon-nitrogen hydrolase superfamily. NIT1/NIT2 family.</text>
</comment>